<dbReference type="AlphaFoldDB" id="A0A4T0FHX2"/>
<dbReference type="Pfam" id="PF08240">
    <property type="entry name" value="ADH_N"/>
    <property type="match status" value="1"/>
</dbReference>
<evidence type="ECO:0000259" key="7">
    <source>
        <dbReference type="SMART" id="SM00829"/>
    </source>
</evidence>
<evidence type="ECO:0000256" key="1">
    <source>
        <dbReference type="ARBA" id="ARBA00001947"/>
    </source>
</evidence>
<reference evidence="8 9" key="1">
    <citation type="submission" date="2019-03" db="EMBL/GenBank/DDBJ databases">
        <title>Sequencing 23 genomes of Wallemia ichthyophaga.</title>
        <authorList>
            <person name="Gostincar C."/>
        </authorList>
    </citation>
    <scope>NUCLEOTIDE SEQUENCE [LARGE SCALE GENOMIC DNA]</scope>
    <source>
        <strain evidence="8 9">EXF-5753</strain>
    </source>
</reference>
<evidence type="ECO:0000313" key="9">
    <source>
        <dbReference type="Proteomes" id="UP000310189"/>
    </source>
</evidence>
<name>A0A4T0FHX2_9BASI</name>
<evidence type="ECO:0000256" key="4">
    <source>
        <dbReference type="ARBA" id="ARBA00022833"/>
    </source>
</evidence>
<dbReference type="InterPro" id="IPR024621">
    <property type="entry name" value="Mba1"/>
</dbReference>
<keyword evidence="6" id="KW-0520">NAD</keyword>
<dbReference type="GO" id="GO:0046872">
    <property type="term" value="F:metal ion binding"/>
    <property type="evidence" value="ECO:0007669"/>
    <property type="project" value="UniProtKB-KW"/>
</dbReference>
<dbReference type="Gene3D" id="3.90.180.10">
    <property type="entry name" value="Medium-chain alcohol dehydrogenases, catalytic domain"/>
    <property type="match status" value="1"/>
</dbReference>
<comment type="similarity">
    <text evidence="2">Belongs to the zinc-containing alcohol dehydrogenase family.</text>
</comment>
<dbReference type="PANTHER" id="PTHR43161:SF9">
    <property type="entry name" value="SORBITOL DEHYDROGENASE"/>
    <property type="match status" value="1"/>
</dbReference>
<keyword evidence="5" id="KW-0560">Oxidoreductase</keyword>
<gene>
    <name evidence="8" type="ORF">E3P99_02873</name>
</gene>
<dbReference type="InterPro" id="IPR013154">
    <property type="entry name" value="ADH-like_N"/>
</dbReference>
<organism evidence="8 9">
    <name type="scientific">Wallemia hederae</name>
    <dbReference type="NCBI Taxonomy" id="1540922"/>
    <lineage>
        <taxon>Eukaryota</taxon>
        <taxon>Fungi</taxon>
        <taxon>Dikarya</taxon>
        <taxon>Basidiomycota</taxon>
        <taxon>Wallemiomycotina</taxon>
        <taxon>Wallemiomycetes</taxon>
        <taxon>Wallemiales</taxon>
        <taxon>Wallemiaceae</taxon>
        <taxon>Wallemia</taxon>
    </lineage>
</organism>
<comment type="caution">
    <text evidence="8">The sequence shown here is derived from an EMBL/GenBank/DDBJ whole genome shotgun (WGS) entry which is preliminary data.</text>
</comment>
<dbReference type="GO" id="GO:0005743">
    <property type="term" value="C:mitochondrial inner membrane"/>
    <property type="evidence" value="ECO:0007669"/>
    <property type="project" value="InterPro"/>
</dbReference>
<comment type="cofactor">
    <cofactor evidence="1">
        <name>Zn(2+)</name>
        <dbReference type="ChEBI" id="CHEBI:29105"/>
    </cofactor>
</comment>
<evidence type="ECO:0000256" key="5">
    <source>
        <dbReference type="ARBA" id="ARBA00023002"/>
    </source>
</evidence>
<evidence type="ECO:0000256" key="3">
    <source>
        <dbReference type="ARBA" id="ARBA00022723"/>
    </source>
</evidence>
<dbReference type="CDD" id="cd05285">
    <property type="entry name" value="sorbitol_DH"/>
    <property type="match status" value="1"/>
</dbReference>
<dbReference type="SMART" id="SM00829">
    <property type="entry name" value="PKS_ER"/>
    <property type="match status" value="1"/>
</dbReference>
<evidence type="ECO:0000256" key="2">
    <source>
        <dbReference type="ARBA" id="ARBA00008072"/>
    </source>
</evidence>
<evidence type="ECO:0000313" key="8">
    <source>
        <dbReference type="EMBL" id="TIA87952.1"/>
    </source>
</evidence>
<dbReference type="Pfam" id="PF07961">
    <property type="entry name" value="MBA1"/>
    <property type="match status" value="1"/>
</dbReference>
<dbReference type="PANTHER" id="PTHR43161">
    <property type="entry name" value="SORBITOL DEHYDROGENASE"/>
    <property type="match status" value="1"/>
</dbReference>
<proteinExistence type="inferred from homology"/>
<keyword evidence="4" id="KW-0862">Zinc</keyword>
<accession>A0A4T0FHX2</accession>
<keyword evidence="3" id="KW-0479">Metal-binding</keyword>
<dbReference type="SUPFAM" id="SSF51735">
    <property type="entry name" value="NAD(P)-binding Rossmann-fold domains"/>
    <property type="match status" value="1"/>
</dbReference>
<dbReference type="Gene3D" id="3.10.450.240">
    <property type="match status" value="1"/>
</dbReference>
<keyword evidence="9" id="KW-1185">Reference proteome</keyword>
<evidence type="ECO:0000256" key="6">
    <source>
        <dbReference type="ARBA" id="ARBA00023027"/>
    </source>
</evidence>
<sequence>MQNPSFVLRMPKEHGQTGVVTYEERPIPEIGPMDVLVEVKKTGVCGSDVHYWQHGAIGPFAVSLCPNGMCLGHESSGIVVKTGTDEKIKVKPGQRVAMEPGFGCGVCTDCKSGRYELCEFMTFAATPPFEGGTLCRYFKLPADFVHPISDSLTLEEGAMMEPLSVAVHAAAKIGEIKVNDNVIVFGCGPVGLLLIAVAKALGARRIIAVDINQERLAFAKQYAQTESFQPPAKEESESQDAYMAKAVEALHKSLGVTARGQDGIDLVLEASGAQPCITMGLHFLKPAGKFVQVGMGRPDIQIPVGAMMSKEIQYRTSFRYGPGAYDLAIDLVTQGKIDLKALHTHSFAYNDALSAFESTKAGRGKDGKSLIKAVIDDKYLSSFLTCIITMKGSLTRQFTGSARRSVFDEPDLEALRKIKAAAERAAVAKGATGEAEVRVGLDEMNFGKLSPYVKPSRSFMGLTAKDLSPSALFSRGFKPKEFFKWIQWNLYTSLQDYHHRMKLFEKGEWKTEKEGIPGLKWVVRRKASTQWASTIAYDKYTQLQKAIASGDLKSINKLATHALKDASDAQAKTVRVNRDTKYDWKVVRVVEAPQVVSVRTTNVMPMLSEASEKRICQVVVKFNTVQSLGPEHPEKNVVDYVMFEKPLWMRNGDWKMRDKVYETPYF</sequence>
<dbReference type="InterPro" id="IPR013149">
    <property type="entry name" value="ADH-like_C"/>
</dbReference>
<dbReference type="Gene3D" id="3.40.50.720">
    <property type="entry name" value="NAD(P)-binding Rossmann-like Domain"/>
    <property type="match status" value="1"/>
</dbReference>
<dbReference type="GO" id="GO:0032979">
    <property type="term" value="P:protein insertion into mitochondrial inner membrane from matrix"/>
    <property type="evidence" value="ECO:0007669"/>
    <property type="project" value="InterPro"/>
</dbReference>
<dbReference type="GO" id="GO:0003939">
    <property type="term" value="F:L-iditol 2-dehydrogenase (NAD+) activity"/>
    <property type="evidence" value="ECO:0007669"/>
    <property type="project" value="TreeGrafter"/>
</dbReference>
<dbReference type="FunFam" id="3.40.50.720:FF:000068">
    <property type="entry name" value="Sorbitol dehydrogenase"/>
    <property type="match status" value="1"/>
</dbReference>
<dbReference type="InterPro" id="IPR036291">
    <property type="entry name" value="NAD(P)-bd_dom_sf"/>
</dbReference>
<feature type="domain" description="Enoyl reductase (ER)" evidence="7">
    <location>
        <begin position="15"/>
        <end position="371"/>
    </location>
</feature>
<dbReference type="GO" id="GO:0006062">
    <property type="term" value="P:sorbitol catabolic process"/>
    <property type="evidence" value="ECO:0007669"/>
    <property type="project" value="TreeGrafter"/>
</dbReference>
<dbReference type="OrthoDB" id="2148442at2759"/>
<dbReference type="EMBL" id="SPNW01000045">
    <property type="protein sequence ID" value="TIA87952.1"/>
    <property type="molecule type" value="Genomic_DNA"/>
</dbReference>
<dbReference type="Pfam" id="PF00107">
    <property type="entry name" value="ADH_zinc_N"/>
    <property type="match status" value="1"/>
</dbReference>
<dbReference type="Proteomes" id="UP000310189">
    <property type="component" value="Unassembled WGS sequence"/>
</dbReference>
<dbReference type="InterPro" id="IPR011032">
    <property type="entry name" value="GroES-like_sf"/>
</dbReference>
<protein>
    <recommendedName>
        <fullName evidence="7">Enoyl reductase (ER) domain-containing protein</fullName>
    </recommendedName>
</protein>
<dbReference type="InterPro" id="IPR045306">
    <property type="entry name" value="SDH-like"/>
</dbReference>
<dbReference type="InterPro" id="IPR020843">
    <property type="entry name" value="ER"/>
</dbReference>
<dbReference type="SUPFAM" id="SSF50129">
    <property type="entry name" value="GroES-like"/>
    <property type="match status" value="1"/>
</dbReference>